<evidence type="ECO:0008006" key="3">
    <source>
        <dbReference type="Google" id="ProtNLM"/>
    </source>
</evidence>
<comment type="caution">
    <text evidence="1">The sequence shown here is derived from an EMBL/GenBank/DDBJ whole genome shotgun (WGS) entry which is preliminary data.</text>
</comment>
<accession>A0A839TFJ0</accession>
<dbReference type="AlphaFoldDB" id="A0A839TFJ0"/>
<gene>
    <name evidence="1" type="ORF">FHS19_000260</name>
</gene>
<name>A0A839TFJ0_9BACL</name>
<reference evidence="1 2" key="1">
    <citation type="submission" date="2020-08" db="EMBL/GenBank/DDBJ databases">
        <title>Genomic Encyclopedia of Type Strains, Phase III (KMG-III): the genomes of soil and plant-associated and newly described type strains.</title>
        <authorList>
            <person name="Whitman W."/>
        </authorList>
    </citation>
    <scope>NUCLEOTIDE SEQUENCE [LARGE SCALE GENOMIC DNA]</scope>
    <source>
        <strain evidence="1 2">CECT 5831</strain>
    </source>
</reference>
<evidence type="ECO:0000313" key="1">
    <source>
        <dbReference type="EMBL" id="MBB3125606.1"/>
    </source>
</evidence>
<dbReference type="EMBL" id="JACHXJ010000001">
    <property type="protein sequence ID" value="MBB3125606.1"/>
    <property type="molecule type" value="Genomic_DNA"/>
</dbReference>
<protein>
    <recommendedName>
        <fullName evidence="3">Tetratricopeptide repeat protein</fullName>
    </recommendedName>
</protein>
<organism evidence="1 2">
    <name type="scientific">Paenibacillus rhizosphaerae</name>
    <dbReference type="NCBI Taxonomy" id="297318"/>
    <lineage>
        <taxon>Bacteria</taxon>
        <taxon>Bacillati</taxon>
        <taxon>Bacillota</taxon>
        <taxon>Bacilli</taxon>
        <taxon>Bacillales</taxon>
        <taxon>Paenibacillaceae</taxon>
        <taxon>Paenibacillus</taxon>
    </lineage>
</organism>
<sequence length="111" mass="11858">MHVKSRKAVLPIGEQVEVIPRSLTMHAAGILASEGIDSALDVYKSGSARRSKLGYVPYESDFSFRSIAGRLLQGGEPDGAAAIIDLALALDPDDEELCLMKDQLADSIARS</sequence>
<evidence type="ECO:0000313" key="2">
    <source>
        <dbReference type="Proteomes" id="UP000517523"/>
    </source>
</evidence>
<proteinExistence type="predicted"/>
<dbReference type="RefSeq" id="WP_183577513.1">
    <property type="nucleotide sequence ID" value="NZ_JACHXJ010000001.1"/>
</dbReference>
<dbReference type="Proteomes" id="UP000517523">
    <property type="component" value="Unassembled WGS sequence"/>
</dbReference>